<accession>A0A3D5IZB1</accession>
<proteinExistence type="inferred from homology"/>
<keyword evidence="3" id="KW-0732">Signal</keyword>
<evidence type="ECO:0000256" key="2">
    <source>
        <dbReference type="ARBA" id="ARBA00006275"/>
    </source>
</evidence>
<name>A0A3D5IZB1_9FLAO</name>
<comment type="caution">
    <text evidence="8">The sequence shown here is derived from an EMBL/GenBank/DDBJ whole genome shotgun (WGS) entry which is preliminary data.</text>
</comment>
<dbReference type="SUPFAM" id="SSF48452">
    <property type="entry name" value="TPR-like"/>
    <property type="match status" value="1"/>
</dbReference>
<dbReference type="EMBL" id="DPMF01000195">
    <property type="protein sequence ID" value="HCV81034.1"/>
    <property type="molecule type" value="Genomic_DNA"/>
</dbReference>
<comment type="similarity">
    <text evidence="2">Belongs to the SusD family.</text>
</comment>
<organism evidence="8 9">
    <name type="scientific">Zunongwangia profunda</name>
    <dbReference type="NCBI Taxonomy" id="398743"/>
    <lineage>
        <taxon>Bacteria</taxon>
        <taxon>Pseudomonadati</taxon>
        <taxon>Bacteroidota</taxon>
        <taxon>Flavobacteriia</taxon>
        <taxon>Flavobacteriales</taxon>
        <taxon>Flavobacteriaceae</taxon>
        <taxon>Zunongwangia</taxon>
    </lineage>
</organism>
<dbReference type="InterPro" id="IPR033985">
    <property type="entry name" value="SusD-like_N"/>
</dbReference>
<keyword evidence="4" id="KW-0472">Membrane</keyword>
<evidence type="ECO:0000259" key="7">
    <source>
        <dbReference type="Pfam" id="PF14322"/>
    </source>
</evidence>
<evidence type="ECO:0000256" key="1">
    <source>
        <dbReference type="ARBA" id="ARBA00004442"/>
    </source>
</evidence>
<protein>
    <submittedName>
        <fullName evidence="8">RagB/SusD family nutrient uptake outer membrane protein</fullName>
    </submittedName>
</protein>
<feature type="domain" description="RagB/SusD" evidence="6">
    <location>
        <begin position="306"/>
        <end position="474"/>
    </location>
</feature>
<gene>
    <name evidence="8" type="ORF">DGQ38_08300</name>
</gene>
<evidence type="ECO:0000256" key="4">
    <source>
        <dbReference type="ARBA" id="ARBA00023136"/>
    </source>
</evidence>
<keyword evidence="5" id="KW-0998">Cell outer membrane</keyword>
<evidence type="ECO:0000313" key="9">
    <source>
        <dbReference type="Proteomes" id="UP000264330"/>
    </source>
</evidence>
<dbReference type="InterPro" id="IPR011990">
    <property type="entry name" value="TPR-like_helical_dom_sf"/>
</dbReference>
<evidence type="ECO:0000259" key="6">
    <source>
        <dbReference type="Pfam" id="PF07980"/>
    </source>
</evidence>
<dbReference type="Pfam" id="PF14322">
    <property type="entry name" value="SusD-like_3"/>
    <property type="match status" value="1"/>
</dbReference>
<dbReference type="Pfam" id="PF07980">
    <property type="entry name" value="SusD_RagB"/>
    <property type="match status" value="1"/>
</dbReference>
<comment type="subcellular location">
    <subcellularLocation>
        <location evidence="1">Cell outer membrane</location>
    </subcellularLocation>
</comment>
<reference evidence="8 9" key="1">
    <citation type="journal article" date="2018" name="Nat. Biotechnol.">
        <title>A standardized bacterial taxonomy based on genome phylogeny substantially revises the tree of life.</title>
        <authorList>
            <person name="Parks D.H."/>
            <person name="Chuvochina M."/>
            <person name="Waite D.W."/>
            <person name="Rinke C."/>
            <person name="Skarshewski A."/>
            <person name="Chaumeil P.A."/>
            <person name="Hugenholtz P."/>
        </authorList>
    </citation>
    <scope>NUCLEOTIDE SEQUENCE [LARGE SCALE GENOMIC DNA]</scope>
    <source>
        <strain evidence="8">UBA9359</strain>
    </source>
</reference>
<dbReference type="Gene3D" id="1.25.40.390">
    <property type="match status" value="1"/>
</dbReference>
<dbReference type="Proteomes" id="UP000264330">
    <property type="component" value="Unassembled WGS sequence"/>
</dbReference>
<evidence type="ECO:0000256" key="3">
    <source>
        <dbReference type="ARBA" id="ARBA00022729"/>
    </source>
</evidence>
<evidence type="ECO:0000313" key="8">
    <source>
        <dbReference type="EMBL" id="HCV81034.1"/>
    </source>
</evidence>
<evidence type="ECO:0000256" key="5">
    <source>
        <dbReference type="ARBA" id="ARBA00023237"/>
    </source>
</evidence>
<dbReference type="GO" id="GO:0009279">
    <property type="term" value="C:cell outer membrane"/>
    <property type="evidence" value="ECO:0007669"/>
    <property type="project" value="UniProtKB-SubCell"/>
</dbReference>
<sequence length="474" mass="54518">MEEENKSNYTQENYFQTPEHAESSINTLYEQLRFITSGAGTYGESPFMALEFPTGLLNTEVGQSQFNRDLRTLSTNAENNYFSVWWQNSYEAIANANLAIQRIPEIQMNETDREHFVAEAKFMRAFHYFNLVRMFGDVPLILEPVDAGSELLYPERTDKAEVYATIVTDLQEAEAADLPGTNTRGRVTSTAVKTMLADVYLTMAGYPLQAGDEYYEMAAEKAKEIIDAGNYSLFDNYDALHDPAIKNTGELIFQSQYLAGANITNAVTQWLLPRARNISAYADEFGVMFPTRAFLDTYQNDDRRIEEEEFYYTSYPSYENSDQIVDFGTPYIYKFFDEDAVLRSAQSELNWTFYRYAEILLIYAEAGFEAYGATPEVLAAINQIRDRAELPDFDASITAEDIWTEGLHELAFENKYWFDMLRRRQVLNTETGNWENFVGHSFSYGPTLTEKYLLFAIPQREIDNNPKLEQNPGW</sequence>
<dbReference type="AlphaFoldDB" id="A0A3D5IZB1"/>
<feature type="domain" description="SusD-like N-terminal" evidence="7">
    <location>
        <begin position="73"/>
        <end position="201"/>
    </location>
</feature>
<dbReference type="InterPro" id="IPR012944">
    <property type="entry name" value="SusD_RagB_dom"/>
</dbReference>